<keyword evidence="2" id="KW-1185">Reference proteome</keyword>
<dbReference type="RefSeq" id="XP_043001383.1">
    <property type="nucleotide sequence ID" value="XM_043145448.1"/>
</dbReference>
<evidence type="ECO:0000313" key="2">
    <source>
        <dbReference type="Proteomes" id="UP000027002"/>
    </source>
</evidence>
<accession>A0A8E5HXY7</accession>
<gene>
    <name evidence="1" type="ORF">UV8b_07951</name>
</gene>
<dbReference type="Proteomes" id="UP000027002">
    <property type="component" value="Chromosome 7"/>
</dbReference>
<proteinExistence type="predicted"/>
<dbReference type="EMBL" id="CP072759">
    <property type="protein sequence ID" value="QUC23710.1"/>
    <property type="molecule type" value="Genomic_DNA"/>
</dbReference>
<dbReference type="KEGG" id="uvi:66068728"/>
<protein>
    <submittedName>
        <fullName evidence="1">Uncharacterized protein</fullName>
    </submittedName>
</protein>
<dbReference type="AlphaFoldDB" id="A0A8E5HXY7"/>
<organism evidence="1 2">
    <name type="scientific">Ustilaginoidea virens</name>
    <name type="common">Rice false smut fungus</name>
    <name type="synonym">Villosiclava virens</name>
    <dbReference type="NCBI Taxonomy" id="1159556"/>
    <lineage>
        <taxon>Eukaryota</taxon>
        <taxon>Fungi</taxon>
        <taxon>Dikarya</taxon>
        <taxon>Ascomycota</taxon>
        <taxon>Pezizomycotina</taxon>
        <taxon>Sordariomycetes</taxon>
        <taxon>Hypocreomycetidae</taxon>
        <taxon>Hypocreales</taxon>
        <taxon>Clavicipitaceae</taxon>
        <taxon>Ustilaginoidea</taxon>
    </lineage>
</organism>
<name>A0A8E5HXY7_USTVR</name>
<sequence length="122" mass="13426">MSNEKGSFTQNDVSFAQILGGECSKTCYLGWQDRLLDQGRGRTVFDMVSLPKIRMARLIDVVFGAVCRGMAHLGRHVVGRRSHFPSGSRTGFVCMICRRGSFAILHVSDVEAAFAKLTSQAL</sequence>
<evidence type="ECO:0000313" key="1">
    <source>
        <dbReference type="EMBL" id="QUC23710.1"/>
    </source>
</evidence>
<reference evidence="1" key="1">
    <citation type="submission" date="2020-03" db="EMBL/GenBank/DDBJ databases">
        <title>A mixture of massive structural variations and highly conserved coding sequences in Ustilaginoidea virens genome.</title>
        <authorList>
            <person name="Zhang K."/>
            <person name="Zhao Z."/>
            <person name="Zhang Z."/>
            <person name="Li Y."/>
            <person name="Hsiang T."/>
            <person name="Sun W."/>
        </authorList>
    </citation>
    <scope>NUCLEOTIDE SEQUENCE</scope>
    <source>
        <strain evidence="1">UV-8b</strain>
    </source>
</reference>
<dbReference type="GeneID" id="66068728"/>